<evidence type="ECO:0000313" key="4">
    <source>
        <dbReference type="EMBL" id="ETN99040.1"/>
    </source>
</evidence>
<dbReference type="GO" id="GO:1990234">
    <property type="term" value="C:transferase complex"/>
    <property type="evidence" value="ECO:0007669"/>
    <property type="project" value="UniProtKB-ARBA"/>
</dbReference>
<dbReference type="PROSITE" id="PS00678">
    <property type="entry name" value="WD_REPEATS_1"/>
    <property type="match status" value="1"/>
</dbReference>
<dbReference type="InterPro" id="IPR015943">
    <property type="entry name" value="WD40/YVTN_repeat-like_dom_sf"/>
</dbReference>
<dbReference type="EMBL" id="ASPP01045111">
    <property type="protein sequence ID" value="ETN99040.1"/>
    <property type="molecule type" value="Genomic_DNA"/>
</dbReference>
<proteinExistence type="predicted"/>
<feature type="non-terminal residue" evidence="4">
    <location>
        <position position="1"/>
    </location>
</feature>
<feature type="repeat" description="WD" evidence="3">
    <location>
        <begin position="67"/>
        <end position="108"/>
    </location>
</feature>
<accession>X6LCF5</accession>
<evidence type="ECO:0000313" key="5">
    <source>
        <dbReference type="Proteomes" id="UP000023152"/>
    </source>
</evidence>
<name>X6LCF5_RETFI</name>
<dbReference type="PROSITE" id="PS50294">
    <property type="entry name" value="WD_REPEATS_REGION"/>
    <property type="match status" value="1"/>
</dbReference>
<reference evidence="4 5" key="1">
    <citation type="journal article" date="2013" name="Curr. Biol.">
        <title>The Genome of the Foraminiferan Reticulomyxa filosa.</title>
        <authorList>
            <person name="Glockner G."/>
            <person name="Hulsmann N."/>
            <person name="Schleicher M."/>
            <person name="Noegel A.A."/>
            <person name="Eichinger L."/>
            <person name="Gallinger C."/>
            <person name="Pawlowski J."/>
            <person name="Sierra R."/>
            <person name="Euteneuer U."/>
            <person name="Pillet L."/>
            <person name="Moustafa A."/>
            <person name="Platzer M."/>
            <person name="Groth M."/>
            <person name="Szafranski K."/>
            <person name="Schliwa M."/>
        </authorList>
    </citation>
    <scope>NUCLEOTIDE SEQUENCE [LARGE SCALE GENOMIC DNA]</scope>
</reference>
<dbReference type="Pfam" id="PF00400">
    <property type="entry name" value="WD40"/>
    <property type="match status" value="2"/>
</dbReference>
<organism evidence="4 5">
    <name type="scientific">Reticulomyxa filosa</name>
    <dbReference type="NCBI Taxonomy" id="46433"/>
    <lineage>
        <taxon>Eukaryota</taxon>
        <taxon>Sar</taxon>
        <taxon>Rhizaria</taxon>
        <taxon>Retaria</taxon>
        <taxon>Foraminifera</taxon>
        <taxon>Monothalamids</taxon>
        <taxon>Reticulomyxidae</taxon>
        <taxon>Reticulomyxa</taxon>
    </lineage>
</organism>
<sequence length="149" mass="16938">FDFVCLYFTSFFFINTIIDRQNLLTEQNIKILGDLDIACSLQCSPNDQIVVFVLNDNTIVIWNVKTKRGHCGTVEKVAFSSNGRFIVSCSKDKTIRLWDITSRKGINILEGHSGWVTDAQPSLNFQTIVSCSWDAIRLWDVNSGRNNEI</sequence>
<dbReference type="PROSITE" id="PS50082">
    <property type="entry name" value="WD_REPEATS_2"/>
    <property type="match status" value="1"/>
</dbReference>
<keyword evidence="1 3" id="KW-0853">WD repeat</keyword>
<dbReference type="InterPro" id="IPR001680">
    <property type="entry name" value="WD40_rpt"/>
</dbReference>
<dbReference type="SMART" id="SM00320">
    <property type="entry name" value="WD40"/>
    <property type="match status" value="3"/>
</dbReference>
<dbReference type="PANTHER" id="PTHR22847:SF637">
    <property type="entry name" value="WD REPEAT DOMAIN 5B"/>
    <property type="match status" value="1"/>
</dbReference>
<dbReference type="OrthoDB" id="196858at2759"/>
<keyword evidence="5" id="KW-1185">Reference proteome</keyword>
<keyword evidence="2" id="KW-0677">Repeat</keyword>
<protein>
    <submittedName>
        <fullName evidence="4">Wd-repeat protein</fullName>
    </submittedName>
</protein>
<evidence type="ECO:0000256" key="3">
    <source>
        <dbReference type="PROSITE-ProRule" id="PRU00221"/>
    </source>
</evidence>
<evidence type="ECO:0000256" key="1">
    <source>
        <dbReference type="ARBA" id="ARBA00022574"/>
    </source>
</evidence>
<dbReference type="AlphaFoldDB" id="X6LCF5"/>
<dbReference type="InterPro" id="IPR036322">
    <property type="entry name" value="WD40_repeat_dom_sf"/>
</dbReference>
<evidence type="ECO:0000256" key="2">
    <source>
        <dbReference type="ARBA" id="ARBA00022737"/>
    </source>
</evidence>
<dbReference type="Gene3D" id="2.130.10.10">
    <property type="entry name" value="YVTN repeat-like/Quinoprotein amine dehydrogenase"/>
    <property type="match status" value="1"/>
</dbReference>
<dbReference type="PANTHER" id="PTHR22847">
    <property type="entry name" value="WD40 REPEAT PROTEIN"/>
    <property type="match status" value="1"/>
</dbReference>
<dbReference type="SUPFAM" id="SSF50978">
    <property type="entry name" value="WD40 repeat-like"/>
    <property type="match status" value="1"/>
</dbReference>
<comment type="caution">
    <text evidence="4">The sequence shown here is derived from an EMBL/GenBank/DDBJ whole genome shotgun (WGS) entry which is preliminary data.</text>
</comment>
<gene>
    <name evidence="4" type="ORF">RFI_38447</name>
</gene>
<dbReference type="Proteomes" id="UP000023152">
    <property type="component" value="Unassembled WGS sequence"/>
</dbReference>
<dbReference type="InterPro" id="IPR019775">
    <property type="entry name" value="WD40_repeat_CS"/>
</dbReference>